<dbReference type="EMBL" id="DS995704">
    <property type="protein sequence ID" value="EEQ31866.1"/>
    <property type="molecule type" value="Genomic_DNA"/>
</dbReference>
<accession>C5FP13</accession>
<keyword evidence="2" id="KW-1185">Reference proteome</keyword>
<name>C5FP13_ARTOC</name>
<dbReference type="AlphaFoldDB" id="C5FP13"/>
<proteinExistence type="predicted"/>
<gene>
    <name evidence="1" type="ORF">MCYG_04685</name>
</gene>
<protein>
    <submittedName>
        <fullName evidence="1">Uncharacterized protein</fullName>
    </submittedName>
</protein>
<evidence type="ECO:0000313" key="2">
    <source>
        <dbReference type="Proteomes" id="UP000002035"/>
    </source>
</evidence>
<sequence>MHGYPKSFGGGGILEEGERDRTCACLADRRLDAVSLGPPDRIARALGFLLR</sequence>
<dbReference type="Proteomes" id="UP000002035">
    <property type="component" value="Unassembled WGS sequence"/>
</dbReference>
<dbReference type="HOGENOM" id="CLU_3105915_0_0_1"/>
<evidence type="ECO:0000313" key="1">
    <source>
        <dbReference type="EMBL" id="EEQ31866.1"/>
    </source>
</evidence>
<reference evidence="2" key="1">
    <citation type="journal article" date="2012" name="MBio">
        <title>Comparative genome analysis of Trichophyton rubrum and related dermatophytes reveals candidate genes involved in infection.</title>
        <authorList>
            <person name="Martinez D.A."/>
            <person name="Oliver B.G."/>
            <person name="Graeser Y."/>
            <person name="Goldberg J.M."/>
            <person name="Li W."/>
            <person name="Martinez-Rossi N.M."/>
            <person name="Monod M."/>
            <person name="Shelest E."/>
            <person name="Barton R.C."/>
            <person name="Birch E."/>
            <person name="Brakhage A.A."/>
            <person name="Chen Z."/>
            <person name="Gurr S.J."/>
            <person name="Heiman D."/>
            <person name="Heitman J."/>
            <person name="Kosti I."/>
            <person name="Rossi A."/>
            <person name="Saif S."/>
            <person name="Samalova M."/>
            <person name="Saunders C.W."/>
            <person name="Shea T."/>
            <person name="Summerbell R.C."/>
            <person name="Xu J."/>
            <person name="Young S."/>
            <person name="Zeng Q."/>
            <person name="Birren B.W."/>
            <person name="Cuomo C.A."/>
            <person name="White T.C."/>
        </authorList>
    </citation>
    <scope>NUCLEOTIDE SEQUENCE [LARGE SCALE GENOMIC DNA]</scope>
    <source>
        <strain evidence="2">ATCC MYA-4605 / CBS 113480</strain>
    </source>
</reference>
<dbReference type="GeneID" id="9230064"/>
<dbReference type="VEuPathDB" id="FungiDB:MCYG_04685"/>
<dbReference type="RefSeq" id="XP_002846948.1">
    <property type="nucleotide sequence ID" value="XM_002846902.1"/>
</dbReference>
<organism evidence="1 2">
    <name type="scientific">Arthroderma otae (strain ATCC MYA-4605 / CBS 113480)</name>
    <name type="common">Microsporum canis</name>
    <dbReference type="NCBI Taxonomy" id="554155"/>
    <lineage>
        <taxon>Eukaryota</taxon>
        <taxon>Fungi</taxon>
        <taxon>Dikarya</taxon>
        <taxon>Ascomycota</taxon>
        <taxon>Pezizomycotina</taxon>
        <taxon>Eurotiomycetes</taxon>
        <taxon>Eurotiomycetidae</taxon>
        <taxon>Onygenales</taxon>
        <taxon>Arthrodermataceae</taxon>
        <taxon>Microsporum</taxon>
    </lineage>
</organism>